<dbReference type="EMBL" id="JQAX01000001">
    <property type="protein sequence ID" value="KRN33231.1"/>
    <property type="molecule type" value="Genomic_DNA"/>
</dbReference>
<dbReference type="Proteomes" id="UP000051296">
    <property type="component" value="Unassembled WGS sequence"/>
</dbReference>
<dbReference type="InterPro" id="IPR010075">
    <property type="entry name" value="PRibForGlyAmidine_synth_PurQ"/>
</dbReference>
<feature type="active site" evidence="8">
    <location>
        <position position="192"/>
    </location>
</feature>
<dbReference type="PATRIC" id="fig|1123500.6.peg.28"/>
<keyword evidence="3 8" id="KW-0547">Nucleotide-binding</keyword>
<keyword evidence="4 8" id="KW-0658">Purine biosynthesis</keyword>
<evidence type="ECO:0000256" key="6">
    <source>
        <dbReference type="ARBA" id="ARBA00022840"/>
    </source>
</evidence>
<keyword evidence="6 8" id="KW-0067">ATP-binding</keyword>
<comment type="catalytic activity">
    <reaction evidence="8">
        <text>N(2)-formyl-N(1)-(5-phospho-beta-D-ribosyl)glycinamide + L-glutamine + ATP + H2O = 2-formamido-N(1)-(5-O-phospho-beta-D-ribosyl)acetamidine + L-glutamate + ADP + phosphate + H(+)</text>
        <dbReference type="Rhea" id="RHEA:17129"/>
        <dbReference type="ChEBI" id="CHEBI:15377"/>
        <dbReference type="ChEBI" id="CHEBI:15378"/>
        <dbReference type="ChEBI" id="CHEBI:29985"/>
        <dbReference type="ChEBI" id="CHEBI:30616"/>
        <dbReference type="ChEBI" id="CHEBI:43474"/>
        <dbReference type="ChEBI" id="CHEBI:58359"/>
        <dbReference type="ChEBI" id="CHEBI:147286"/>
        <dbReference type="ChEBI" id="CHEBI:147287"/>
        <dbReference type="ChEBI" id="CHEBI:456216"/>
        <dbReference type="EC" id="6.3.5.3"/>
    </reaction>
</comment>
<dbReference type="EC" id="6.3.5.3" evidence="8"/>
<evidence type="ECO:0000256" key="1">
    <source>
        <dbReference type="ARBA" id="ARBA00022490"/>
    </source>
</evidence>
<comment type="subunit">
    <text evidence="8">Part of the FGAM synthase complex composed of 1 PurL, 1 PurQ and 2 PurS subunits.</text>
</comment>
<dbReference type="NCBIfam" id="TIGR01737">
    <property type="entry name" value="FGAM_synth_I"/>
    <property type="match status" value="1"/>
</dbReference>
<reference evidence="9 10" key="1">
    <citation type="journal article" date="2015" name="Genome Announc.">
        <title>Expanding the biotechnology potential of lactobacilli through comparative genomics of 213 strains and associated genera.</title>
        <authorList>
            <person name="Sun Z."/>
            <person name="Harris H.M."/>
            <person name="McCann A."/>
            <person name="Guo C."/>
            <person name="Argimon S."/>
            <person name="Zhang W."/>
            <person name="Yang X."/>
            <person name="Jeffery I.B."/>
            <person name="Cooney J.C."/>
            <person name="Kagawa T.F."/>
            <person name="Liu W."/>
            <person name="Song Y."/>
            <person name="Salvetti E."/>
            <person name="Wrobel A."/>
            <person name="Rasinkangas P."/>
            <person name="Parkhill J."/>
            <person name="Rea M.C."/>
            <person name="O'Sullivan O."/>
            <person name="Ritari J."/>
            <person name="Douillard F.P."/>
            <person name="Paul Ross R."/>
            <person name="Yang R."/>
            <person name="Briner A.E."/>
            <person name="Felis G.E."/>
            <person name="de Vos W.M."/>
            <person name="Barrangou R."/>
            <person name="Klaenhammer T.R."/>
            <person name="Caufield P.W."/>
            <person name="Cui Y."/>
            <person name="Zhang H."/>
            <person name="O'Toole P.W."/>
        </authorList>
    </citation>
    <scope>NUCLEOTIDE SEQUENCE [LARGE SCALE GENOMIC DNA]</scope>
    <source>
        <strain evidence="9 10">DSM 20190</strain>
    </source>
</reference>
<feature type="active site" description="Nucleophile" evidence="8">
    <location>
        <position position="85"/>
    </location>
</feature>
<evidence type="ECO:0000256" key="2">
    <source>
        <dbReference type="ARBA" id="ARBA00022598"/>
    </source>
</evidence>
<dbReference type="Gene3D" id="3.40.50.880">
    <property type="match status" value="1"/>
</dbReference>
<evidence type="ECO:0000313" key="10">
    <source>
        <dbReference type="Proteomes" id="UP000051296"/>
    </source>
</evidence>
<comment type="catalytic activity">
    <reaction evidence="8">
        <text>L-glutamine + H2O = L-glutamate + NH4(+)</text>
        <dbReference type="Rhea" id="RHEA:15889"/>
        <dbReference type="ChEBI" id="CHEBI:15377"/>
        <dbReference type="ChEBI" id="CHEBI:28938"/>
        <dbReference type="ChEBI" id="CHEBI:29985"/>
        <dbReference type="ChEBI" id="CHEBI:58359"/>
        <dbReference type="EC" id="3.5.1.2"/>
    </reaction>
</comment>
<comment type="subcellular location">
    <subcellularLocation>
        <location evidence="8">Cytoplasm</location>
    </subcellularLocation>
</comment>
<dbReference type="GO" id="GO:0006189">
    <property type="term" value="P:'de novo' IMP biosynthetic process"/>
    <property type="evidence" value="ECO:0007669"/>
    <property type="project" value="UniProtKB-UniRule"/>
</dbReference>
<gene>
    <name evidence="8" type="primary">purQ</name>
    <name evidence="9" type="ORF">IV68_GL000029</name>
</gene>
<dbReference type="AlphaFoldDB" id="A0A0R2FXT8"/>
<dbReference type="GO" id="GO:0005737">
    <property type="term" value="C:cytoplasm"/>
    <property type="evidence" value="ECO:0007669"/>
    <property type="project" value="UniProtKB-SubCell"/>
</dbReference>
<dbReference type="GO" id="GO:0004642">
    <property type="term" value="F:phosphoribosylformylglycinamidine synthase activity"/>
    <property type="evidence" value="ECO:0007669"/>
    <property type="project" value="UniProtKB-UniRule"/>
</dbReference>
<dbReference type="PANTHER" id="PTHR47552">
    <property type="entry name" value="PHOSPHORIBOSYLFORMYLGLYCINAMIDINE SYNTHASE SUBUNIT PURQ"/>
    <property type="match status" value="1"/>
</dbReference>
<evidence type="ECO:0000313" key="9">
    <source>
        <dbReference type="EMBL" id="KRN33231.1"/>
    </source>
</evidence>
<evidence type="ECO:0000256" key="8">
    <source>
        <dbReference type="HAMAP-Rule" id="MF_00421"/>
    </source>
</evidence>
<evidence type="ECO:0000256" key="7">
    <source>
        <dbReference type="ARBA" id="ARBA00022962"/>
    </source>
</evidence>
<organism evidence="9 10">
    <name type="scientific">Weissella halotolerans DSM 20190</name>
    <dbReference type="NCBI Taxonomy" id="1123500"/>
    <lineage>
        <taxon>Bacteria</taxon>
        <taxon>Bacillati</taxon>
        <taxon>Bacillota</taxon>
        <taxon>Bacilli</taxon>
        <taxon>Lactobacillales</taxon>
        <taxon>Lactobacillaceae</taxon>
        <taxon>Weissella</taxon>
    </lineage>
</organism>
<dbReference type="eggNOG" id="COG0047">
    <property type="taxonomic scope" value="Bacteria"/>
</dbReference>
<dbReference type="UniPathway" id="UPA00074">
    <property type="reaction ID" value="UER00128"/>
</dbReference>
<evidence type="ECO:0000256" key="5">
    <source>
        <dbReference type="ARBA" id="ARBA00022801"/>
    </source>
</evidence>
<dbReference type="OrthoDB" id="9804441at2"/>
<dbReference type="SMART" id="SM01211">
    <property type="entry name" value="GATase_5"/>
    <property type="match status" value="1"/>
</dbReference>
<dbReference type="Pfam" id="PF13507">
    <property type="entry name" value="GATase_5"/>
    <property type="match status" value="1"/>
</dbReference>
<dbReference type="InterPro" id="IPR029062">
    <property type="entry name" value="Class_I_gatase-like"/>
</dbReference>
<keyword evidence="1 8" id="KW-0963">Cytoplasm</keyword>
<dbReference type="RefSeq" id="WP_022791270.1">
    <property type="nucleotide sequence ID" value="NZ_ATUU01000001.1"/>
</dbReference>
<dbReference type="SUPFAM" id="SSF52317">
    <property type="entry name" value="Class I glutamine amidotransferase-like"/>
    <property type="match status" value="1"/>
</dbReference>
<protein>
    <recommendedName>
        <fullName evidence="8">Phosphoribosylformylglycinamidine synthase subunit PurQ</fullName>
        <shortName evidence="8">FGAM synthase</shortName>
        <ecNumber evidence="8">6.3.5.3</ecNumber>
    </recommendedName>
    <alternativeName>
        <fullName evidence="8">Formylglycinamide ribonucleotide amidotransferase subunit I</fullName>
        <shortName evidence="8">FGAR amidotransferase I</shortName>
        <shortName evidence="8">FGAR-AT I</shortName>
    </alternativeName>
    <alternativeName>
        <fullName evidence="8">Glutaminase PurQ</fullName>
        <ecNumber evidence="8">3.5.1.2</ecNumber>
    </alternativeName>
    <alternativeName>
        <fullName evidence="8">Phosphoribosylformylglycinamidine synthase subunit I</fullName>
    </alternativeName>
</protein>
<feature type="active site" evidence="8">
    <location>
        <position position="194"/>
    </location>
</feature>
<keyword evidence="2 8" id="KW-0436">Ligase</keyword>
<comment type="caution">
    <text evidence="9">The sequence shown here is derived from an EMBL/GenBank/DDBJ whole genome shotgun (WGS) entry which is preliminary data.</text>
</comment>
<dbReference type="NCBIfam" id="NF002957">
    <property type="entry name" value="PRK03619.1"/>
    <property type="match status" value="1"/>
</dbReference>
<dbReference type="PROSITE" id="PS51273">
    <property type="entry name" value="GATASE_TYPE_1"/>
    <property type="match status" value="1"/>
</dbReference>
<dbReference type="InParanoid" id="A0A0R2FXT8"/>
<evidence type="ECO:0000256" key="3">
    <source>
        <dbReference type="ARBA" id="ARBA00022741"/>
    </source>
</evidence>
<proteinExistence type="inferred from homology"/>
<accession>A0A0R2FXT8</accession>
<sequence>MRAAVIQFPGSNCDLDLEKALKQFGVSTSLVSDQAKELVAYDAVFLPGGFSFGDYLRAGAIARFSPVMAAVKALAARGGIVVGICNGFQILTEAGLLPGQLMLNEQPGFICDEVAIQIENKATPFTTAYQQAQIHYPIAHAEGRYYADDTLVTQLEQANQIVFRYQTNVNGSTHQIAGITNEAGNVLGMMPHPERAVETILGSTAGRPFFESIKAAIDGKVGV</sequence>
<keyword evidence="10" id="KW-1185">Reference proteome</keyword>
<dbReference type="FunCoup" id="A0A0R2FXT8">
    <property type="interactions" value="101"/>
</dbReference>
<dbReference type="STRING" id="1123500.GCA_000420365_00473"/>
<dbReference type="HAMAP" id="MF_00421">
    <property type="entry name" value="PurQ"/>
    <property type="match status" value="1"/>
</dbReference>
<dbReference type="CDD" id="cd01740">
    <property type="entry name" value="GATase1_FGAR_AT"/>
    <property type="match status" value="1"/>
</dbReference>
<comment type="pathway">
    <text evidence="8">Purine metabolism; IMP biosynthesis via de novo pathway; 5-amino-1-(5-phospho-D-ribosyl)imidazole from N(2)-formyl-N(1)-(5-phospho-D-ribosyl)glycinamide: step 1/2.</text>
</comment>
<evidence type="ECO:0000256" key="4">
    <source>
        <dbReference type="ARBA" id="ARBA00022755"/>
    </source>
</evidence>
<keyword evidence="5 8" id="KW-0378">Hydrolase</keyword>
<comment type="function">
    <text evidence="8">Part of the phosphoribosylformylglycinamidine synthase complex involved in the purines biosynthetic pathway. Catalyzes the ATP-dependent conversion of formylglycinamide ribonucleotide (FGAR) and glutamine to yield formylglycinamidine ribonucleotide (FGAM) and glutamate. The FGAM synthase complex is composed of three subunits. PurQ produces an ammonia molecule by converting glutamine to glutamate. PurL transfers the ammonia molecule to FGAR to form FGAM in an ATP-dependent manner. PurS interacts with PurQ and PurL and is thought to assist in the transfer of the ammonia molecule from PurQ to PurL.</text>
</comment>
<dbReference type="EC" id="3.5.1.2" evidence="8"/>
<keyword evidence="7 8" id="KW-0315">Glutamine amidotransferase</keyword>
<dbReference type="PIRSF" id="PIRSF001586">
    <property type="entry name" value="FGAM_synth_I"/>
    <property type="match status" value="1"/>
</dbReference>
<dbReference type="GO" id="GO:0004359">
    <property type="term" value="F:glutaminase activity"/>
    <property type="evidence" value="ECO:0007669"/>
    <property type="project" value="UniProtKB-EC"/>
</dbReference>
<dbReference type="PANTHER" id="PTHR47552:SF1">
    <property type="entry name" value="PHOSPHORIBOSYLFORMYLGLYCINAMIDINE SYNTHASE SUBUNIT PURQ"/>
    <property type="match status" value="1"/>
</dbReference>
<dbReference type="GO" id="GO:0005524">
    <property type="term" value="F:ATP binding"/>
    <property type="evidence" value="ECO:0007669"/>
    <property type="project" value="UniProtKB-KW"/>
</dbReference>
<name>A0A0R2FXT8_9LACO</name>